<accession>A0AAW9HK81</accession>
<evidence type="ECO:0000313" key="5">
    <source>
        <dbReference type="Proteomes" id="UP001284901"/>
    </source>
</evidence>
<evidence type="ECO:0000313" key="6">
    <source>
        <dbReference type="Proteomes" id="UP001288320"/>
    </source>
</evidence>
<dbReference type="Proteomes" id="UP001284901">
    <property type="component" value="Unassembled WGS sequence"/>
</dbReference>
<dbReference type="AlphaFoldDB" id="A0AAW9HK81"/>
<protein>
    <submittedName>
        <fullName evidence="3">Uncharacterized protein</fullName>
    </submittedName>
</protein>
<sequence>MSRKKIAAIIAGVMAVVLLGAGLWAVVAHNNRAKALDEATAAYTKAGTALEKVVSGVDTAGCTENGGSADTCAALEKAVADAKAGLSEKPGKDAAKVKEATAKREKLADSLTALSKTLATEQANAVVAYLDKECPLHLDPECDSLRKGDLKLPEAKIKVEAVKARHATPETQAAPAPVGNDEAGQAPAPVSGSSHGTGGGDADYSGGSDSGSSYSEPAYEAPAAPAPVEEAAAPERTIVRGYSVASGNLGEDSSEHYTVIEYSDGTQEIIRHDP</sequence>
<dbReference type="EMBL" id="JAWNFY010000001">
    <property type="protein sequence ID" value="MDY5145417.1"/>
    <property type="molecule type" value="Genomic_DNA"/>
</dbReference>
<dbReference type="GeneID" id="92814154"/>
<gene>
    <name evidence="3" type="ORF">R6G74_01715</name>
    <name evidence="4" type="ORF">R6P33_00065</name>
</gene>
<name>A0AAW9HK81_9ACTO</name>
<organism evidence="3 6">
    <name type="scientific">Actinotignum timonense</name>
    <dbReference type="NCBI Taxonomy" id="1870995"/>
    <lineage>
        <taxon>Bacteria</taxon>
        <taxon>Bacillati</taxon>
        <taxon>Actinomycetota</taxon>
        <taxon>Actinomycetes</taxon>
        <taxon>Actinomycetales</taxon>
        <taxon>Actinomycetaceae</taxon>
        <taxon>Actinotignum</taxon>
    </lineage>
</organism>
<keyword evidence="2" id="KW-1133">Transmembrane helix</keyword>
<proteinExistence type="predicted"/>
<evidence type="ECO:0000313" key="4">
    <source>
        <dbReference type="EMBL" id="MDY5145417.1"/>
    </source>
</evidence>
<evidence type="ECO:0000313" key="3">
    <source>
        <dbReference type="EMBL" id="MDY5140034.1"/>
    </source>
</evidence>
<feature type="region of interest" description="Disordered" evidence="1">
    <location>
        <begin position="163"/>
        <end position="232"/>
    </location>
</feature>
<evidence type="ECO:0000256" key="1">
    <source>
        <dbReference type="SAM" id="MobiDB-lite"/>
    </source>
</evidence>
<dbReference type="Proteomes" id="UP001288320">
    <property type="component" value="Unassembled WGS sequence"/>
</dbReference>
<feature type="compositionally biased region" description="Low complexity" evidence="1">
    <location>
        <begin position="202"/>
        <end position="232"/>
    </location>
</feature>
<feature type="transmembrane region" description="Helical" evidence="2">
    <location>
        <begin position="7"/>
        <end position="27"/>
    </location>
</feature>
<keyword evidence="2" id="KW-0472">Membrane</keyword>
<keyword evidence="5" id="KW-1185">Reference proteome</keyword>
<dbReference type="EMBL" id="JAWNFV010000002">
    <property type="protein sequence ID" value="MDY5140034.1"/>
    <property type="molecule type" value="Genomic_DNA"/>
</dbReference>
<comment type="caution">
    <text evidence="3">The sequence shown here is derived from an EMBL/GenBank/DDBJ whole genome shotgun (WGS) entry which is preliminary data.</text>
</comment>
<reference evidence="3 5" key="1">
    <citation type="submission" date="2023-10" db="EMBL/GenBank/DDBJ databases">
        <title>Whole Genome based description of the genera Actinobaculum and Actinotignum reveals a complex phylogenetic relationship within the species included in the genus Actinotignum.</title>
        <authorList>
            <person name="Jensen C.S."/>
            <person name="Dargis R."/>
            <person name="Kemp M."/>
            <person name="Christensen J.J."/>
        </authorList>
    </citation>
    <scope>NUCLEOTIDE SEQUENCE</scope>
    <source>
        <strain evidence="4 5">SLA_B089</strain>
        <strain evidence="3">SLA_B245</strain>
    </source>
</reference>
<evidence type="ECO:0000256" key="2">
    <source>
        <dbReference type="SAM" id="Phobius"/>
    </source>
</evidence>
<keyword evidence="2" id="KW-0812">Transmembrane</keyword>
<dbReference type="RefSeq" id="WP_101594789.1">
    <property type="nucleotide sequence ID" value="NZ_CAUPFC010000002.1"/>
</dbReference>